<dbReference type="PROSITE" id="PS50887">
    <property type="entry name" value="GGDEF"/>
    <property type="match status" value="1"/>
</dbReference>
<dbReference type="GO" id="GO:0052621">
    <property type="term" value="F:diguanylate cyclase activity"/>
    <property type="evidence" value="ECO:0007669"/>
    <property type="project" value="TreeGrafter"/>
</dbReference>
<keyword evidence="1" id="KW-0472">Membrane</keyword>
<feature type="transmembrane region" description="Helical" evidence="1">
    <location>
        <begin position="105"/>
        <end position="123"/>
    </location>
</feature>
<protein>
    <recommendedName>
        <fullName evidence="2">GGDEF domain-containing protein</fullName>
    </recommendedName>
</protein>
<keyword evidence="4" id="KW-1185">Reference proteome</keyword>
<dbReference type="SUPFAM" id="SSF55073">
    <property type="entry name" value="Nucleotide cyclase"/>
    <property type="match status" value="1"/>
</dbReference>
<sequence>MVIVFEWFSGRQGEILSSSLNILIVSVMLAMSIRLLLHRRKLAYISLIVSFVITIFCHLFSIYMASSGGARSATIVIKDSLQAAGLCLLMLGFYLLYNSVSRSKLVIGAASVCLSVIVAIVPFLGKSGIWAYITTDAYILLVLLVSMNWVVRKSGQRWILLSALSCYAVAAVLNLFQVNSPIPNFLLLAFYYLFAIMLFSRVIELLQSVTYSSITDGLTGLYNRKYFNSRVAHFVSQNIPVSVIFSDIDNFKKLNDTKGHHMGDEMLKLVAGIMKEESIGIGLPGRYGGEEIVFLVADPSVDVAQLAEKIRRRIEIESIVTASIGYSTYVPGLSVEELVKQADEAMYRAKTTGKNKVISFKDIC</sequence>
<dbReference type="PANTHER" id="PTHR45138">
    <property type="entry name" value="REGULATORY COMPONENTS OF SENSORY TRANSDUCTION SYSTEM"/>
    <property type="match status" value="1"/>
</dbReference>
<dbReference type="OrthoDB" id="9759607at2"/>
<feature type="transmembrane region" description="Helical" evidence="1">
    <location>
        <begin position="182"/>
        <end position="203"/>
    </location>
</feature>
<comment type="caution">
    <text evidence="3">The sequence shown here is derived from an EMBL/GenBank/DDBJ whole genome shotgun (WGS) entry which is preliminary data.</text>
</comment>
<feature type="transmembrane region" description="Helical" evidence="1">
    <location>
        <begin position="15"/>
        <end position="37"/>
    </location>
</feature>
<evidence type="ECO:0000313" key="3">
    <source>
        <dbReference type="EMBL" id="KZE78203.1"/>
    </source>
</evidence>
<dbReference type="EMBL" id="LQRA01000057">
    <property type="protein sequence ID" value="KZE78203.1"/>
    <property type="molecule type" value="Genomic_DNA"/>
</dbReference>
<proteinExistence type="predicted"/>
<dbReference type="InterPro" id="IPR000160">
    <property type="entry name" value="GGDEF_dom"/>
</dbReference>
<dbReference type="InterPro" id="IPR050469">
    <property type="entry name" value="Diguanylate_Cyclase"/>
</dbReference>
<dbReference type="InterPro" id="IPR043128">
    <property type="entry name" value="Rev_trsase/Diguanyl_cyclase"/>
</dbReference>
<dbReference type="CDD" id="cd01949">
    <property type="entry name" value="GGDEF"/>
    <property type="match status" value="1"/>
</dbReference>
<dbReference type="SMART" id="SM00267">
    <property type="entry name" value="GGDEF"/>
    <property type="match status" value="1"/>
</dbReference>
<accession>A0A163XP27</accession>
<gene>
    <name evidence="3" type="ORF">AV654_19705</name>
</gene>
<organism evidence="3 4">
    <name type="scientific">Paenibacillus elgii</name>
    <dbReference type="NCBI Taxonomy" id="189691"/>
    <lineage>
        <taxon>Bacteria</taxon>
        <taxon>Bacillati</taxon>
        <taxon>Bacillota</taxon>
        <taxon>Bacilli</taxon>
        <taxon>Bacillales</taxon>
        <taxon>Paenibacillaceae</taxon>
        <taxon>Paenibacillus</taxon>
    </lineage>
</organism>
<dbReference type="PANTHER" id="PTHR45138:SF9">
    <property type="entry name" value="DIGUANYLATE CYCLASE DGCM-RELATED"/>
    <property type="match status" value="1"/>
</dbReference>
<dbReference type="GO" id="GO:0005886">
    <property type="term" value="C:plasma membrane"/>
    <property type="evidence" value="ECO:0007669"/>
    <property type="project" value="TreeGrafter"/>
</dbReference>
<dbReference type="AlphaFoldDB" id="A0A163XP27"/>
<feature type="transmembrane region" description="Helical" evidence="1">
    <location>
        <begin position="44"/>
        <end position="65"/>
    </location>
</feature>
<keyword evidence="1" id="KW-0812">Transmembrane</keyword>
<evidence type="ECO:0000256" key="1">
    <source>
        <dbReference type="SAM" id="Phobius"/>
    </source>
</evidence>
<keyword evidence="1" id="KW-1133">Transmembrane helix</keyword>
<dbReference type="GO" id="GO:1902201">
    <property type="term" value="P:negative regulation of bacterial-type flagellum-dependent cell motility"/>
    <property type="evidence" value="ECO:0007669"/>
    <property type="project" value="TreeGrafter"/>
</dbReference>
<evidence type="ECO:0000259" key="2">
    <source>
        <dbReference type="PROSITE" id="PS50887"/>
    </source>
</evidence>
<dbReference type="NCBIfam" id="TIGR00254">
    <property type="entry name" value="GGDEF"/>
    <property type="match status" value="1"/>
</dbReference>
<dbReference type="Gene3D" id="3.30.70.270">
    <property type="match status" value="1"/>
</dbReference>
<dbReference type="Pfam" id="PF00990">
    <property type="entry name" value="GGDEF"/>
    <property type="match status" value="1"/>
</dbReference>
<name>A0A163XP27_9BACL</name>
<dbReference type="InterPro" id="IPR029787">
    <property type="entry name" value="Nucleotide_cyclase"/>
</dbReference>
<evidence type="ECO:0000313" key="4">
    <source>
        <dbReference type="Proteomes" id="UP000076563"/>
    </source>
</evidence>
<reference evidence="4" key="1">
    <citation type="submission" date="2016-01" db="EMBL/GenBank/DDBJ databases">
        <title>Draft genome of Chromobacterium sp. F49.</title>
        <authorList>
            <person name="Hong K.W."/>
        </authorList>
    </citation>
    <scope>NUCLEOTIDE SEQUENCE [LARGE SCALE GENOMIC DNA]</scope>
    <source>
        <strain evidence="4">M63</strain>
    </source>
</reference>
<feature type="domain" description="GGDEF" evidence="2">
    <location>
        <begin position="239"/>
        <end position="362"/>
    </location>
</feature>
<dbReference type="GO" id="GO:0043709">
    <property type="term" value="P:cell adhesion involved in single-species biofilm formation"/>
    <property type="evidence" value="ECO:0007669"/>
    <property type="project" value="TreeGrafter"/>
</dbReference>
<feature type="transmembrane region" description="Helical" evidence="1">
    <location>
        <begin position="80"/>
        <end position="98"/>
    </location>
</feature>
<feature type="transmembrane region" description="Helical" evidence="1">
    <location>
        <begin position="158"/>
        <end position="176"/>
    </location>
</feature>
<feature type="transmembrane region" description="Helical" evidence="1">
    <location>
        <begin position="129"/>
        <end position="151"/>
    </location>
</feature>
<dbReference type="Proteomes" id="UP000076563">
    <property type="component" value="Unassembled WGS sequence"/>
</dbReference>